<dbReference type="Proteomes" id="UP001632038">
    <property type="component" value="Unassembled WGS sequence"/>
</dbReference>
<dbReference type="EMBL" id="JAVIJP010000001">
    <property type="protein sequence ID" value="KAL3655961.1"/>
    <property type="molecule type" value="Genomic_DNA"/>
</dbReference>
<reference evidence="2" key="1">
    <citation type="journal article" date="2024" name="IScience">
        <title>Strigolactones Initiate the Formation of Haustorium-like Structures in Castilleja.</title>
        <authorList>
            <person name="Buerger M."/>
            <person name="Peterson D."/>
            <person name="Chory J."/>
        </authorList>
    </citation>
    <scope>NUCLEOTIDE SEQUENCE [LARGE SCALE GENOMIC DNA]</scope>
</reference>
<sequence length="142" mass="16277">MPVYMLILEEPAAVGTIWSPLLIFLIRGQLPWVRMKASLCANRNISRNSLFVEFVVDLKFDEEPNYAKYISLFDGIVGGLNPDIRPIITQKVVGQEIVQLKFDDDGDEQPKKKYHYNVSDSRLAEHIEKGKVLMFINSCYLV</sequence>
<proteinExistence type="predicted"/>
<dbReference type="AlphaFoldDB" id="A0ABD3ERU6"/>
<accession>A0ABD3ERU6</accession>
<evidence type="ECO:0000313" key="1">
    <source>
        <dbReference type="EMBL" id="KAL3655961.1"/>
    </source>
</evidence>
<organism evidence="1 2">
    <name type="scientific">Castilleja foliolosa</name>
    <dbReference type="NCBI Taxonomy" id="1961234"/>
    <lineage>
        <taxon>Eukaryota</taxon>
        <taxon>Viridiplantae</taxon>
        <taxon>Streptophyta</taxon>
        <taxon>Embryophyta</taxon>
        <taxon>Tracheophyta</taxon>
        <taxon>Spermatophyta</taxon>
        <taxon>Magnoliopsida</taxon>
        <taxon>eudicotyledons</taxon>
        <taxon>Gunneridae</taxon>
        <taxon>Pentapetalae</taxon>
        <taxon>asterids</taxon>
        <taxon>lamiids</taxon>
        <taxon>Lamiales</taxon>
        <taxon>Orobanchaceae</taxon>
        <taxon>Pedicularideae</taxon>
        <taxon>Castillejinae</taxon>
        <taxon>Castilleja</taxon>
    </lineage>
</organism>
<gene>
    <name evidence="1" type="ORF">CASFOL_000357</name>
</gene>
<protein>
    <submittedName>
        <fullName evidence="1">Uncharacterized protein</fullName>
    </submittedName>
</protein>
<evidence type="ECO:0000313" key="2">
    <source>
        <dbReference type="Proteomes" id="UP001632038"/>
    </source>
</evidence>
<comment type="caution">
    <text evidence="1">The sequence shown here is derived from an EMBL/GenBank/DDBJ whole genome shotgun (WGS) entry which is preliminary data.</text>
</comment>
<keyword evidence="2" id="KW-1185">Reference proteome</keyword>
<name>A0ABD3ERU6_9LAMI</name>